<dbReference type="EMBL" id="UINC01003854">
    <property type="protein sequence ID" value="SVA09805.1"/>
    <property type="molecule type" value="Genomic_DNA"/>
</dbReference>
<dbReference type="InterPro" id="IPR023753">
    <property type="entry name" value="FAD/NAD-binding_dom"/>
</dbReference>
<gene>
    <name evidence="2" type="ORF">METZ01_LOCUS62659</name>
</gene>
<name>A0A381T0Q0_9ZZZZ</name>
<accession>A0A381T0Q0</accession>
<dbReference type="Gene3D" id="3.50.50.60">
    <property type="entry name" value="FAD/NAD(P)-binding domain"/>
    <property type="match status" value="2"/>
</dbReference>
<dbReference type="PRINTS" id="PR00368">
    <property type="entry name" value="FADPNR"/>
</dbReference>
<sequence length="382" mass="41347">MIGSKVLVLGGGFGGVQAAVTARASLDAAHEVTMVDQNRVTHLCGMNPLLIVGEQDVNKTGRSLGRLSNRGVKFIEANINSINVRDQKVITSTQTLDYDYLVIALGAQYDWNAVPGAKDAYSFYDFEYARRLRRRLSRLKRGKIVLAASKPPYKCPPAPFETAMILNWWARKKRIRKDIEIAVYIPEPGPLGVAGKEASIRVRNALQQRGIELVTQAGVTEVASNGREASFEDGSSTFADIISTIPVHKIPDVVTDSGVANGKPWVPVNTQTLETSITNVFAIGDVNVVPSGEFAIPKAGVFASGQGRKVGEVIASRINHSDTPDPYDGVGFCYMAYSGGRSATVGGKFLTGDGPQTALSDPTVSGKKNKDRFERDWRSFKI</sequence>
<protein>
    <recommendedName>
        <fullName evidence="1">FAD/NAD(P)-binding domain-containing protein</fullName>
    </recommendedName>
</protein>
<dbReference type="AlphaFoldDB" id="A0A381T0Q0"/>
<dbReference type="PRINTS" id="PR00469">
    <property type="entry name" value="PNDRDTASEII"/>
</dbReference>
<organism evidence="2">
    <name type="scientific">marine metagenome</name>
    <dbReference type="NCBI Taxonomy" id="408172"/>
    <lineage>
        <taxon>unclassified sequences</taxon>
        <taxon>metagenomes</taxon>
        <taxon>ecological metagenomes</taxon>
    </lineage>
</organism>
<evidence type="ECO:0000313" key="2">
    <source>
        <dbReference type="EMBL" id="SVA09805.1"/>
    </source>
</evidence>
<dbReference type="PANTHER" id="PTHR43755:SF1">
    <property type="entry name" value="FAD-DEPENDENT PYRIDINE NUCLEOTIDE-DISULPHIDE OXIDOREDUCTASE"/>
    <property type="match status" value="1"/>
</dbReference>
<dbReference type="InterPro" id="IPR052541">
    <property type="entry name" value="SQRD"/>
</dbReference>
<dbReference type="PANTHER" id="PTHR43755">
    <property type="match status" value="1"/>
</dbReference>
<dbReference type="SUPFAM" id="SSF51905">
    <property type="entry name" value="FAD/NAD(P)-binding domain"/>
    <property type="match status" value="2"/>
</dbReference>
<dbReference type="InterPro" id="IPR036188">
    <property type="entry name" value="FAD/NAD-bd_sf"/>
</dbReference>
<reference evidence="2" key="1">
    <citation type="submission" date="2018-05" db="EMBL/GenBank/DDBJ databases">
        <authorList>
            <person name="Lanie J.A."/>
            <person name="Ng W.-L."/>
            <person name="Kazmierczak K.M."/>
            <person name="Andrzejewski T.M."/>
            <person name="Davidsen T.M."/>
            <person name="Wayne K.J."/>
            <person name="Tettelin H."/>
            <person name="Glass J.I."/>
            <person name="Rusch D."/>
            <person name="Podicherti R."/>
            <person name="Tsui H.-C.T."/>
            <person name="Winkler M.E."/>
        </authorList>
    </citation>
    <scope>NUCLEOTIDE SEQUENCE</scope>
</reference>
<dbReference type="Pfam" id="PF07992">
    <property type="entry name" value="Pyr_redox_2"/>
    <property type="match status" value="2"/>
</dbReference>
<feature type="domain" description="FAD/NAD(P)-binding" evidence="1">
    <location>
        <begin position="188"/>
        <end position="287"/>
    </location>
</feature>
<proteinExistence type="predicted"/>
<dbReference type="GO" id="GO:0016491">
    <property type="term" value="F:oxidoreductase activity"/>
    <property type="evidence" value="ECO:0007669"/>
    <property type="project" value="InterPro"/>
</dbReference>
<feature type="domain" description="FAD/NAD(P)-binding" evidence="1">
    <location>
        <begin position="5"/>
        <end position="138"/>
    </location>
</feature>
<evidence type="ECO:0000259" key="1">
    <source>
        <dbReference type="Pfam" id="PF07992"/>
    </source>
</evidence>